<dbReference type="GO" id="GO:0016829">
    <property type="term" value="F:lyase activity"/>
    <property type="evidence" value="ECO:0007669"/>
    <property type="project" value="UniProtKB-KW"/>
</dbReference>
<dbReference type="EMBL" id="FNRY01000001">
    <property type="protein sequence ID" value="SEB82544.1"/>
    <property type="molecule type" value="Genomic_DNA"/>
</dbReference>
<evidence type="ECO:0000256" key="6">
    <source>
        <dbReference type="ARBA" id="ARBA00023014"/>
    </source>
</evidence>
<name>A0A1H4MIG9_9MICO</name>
<sequence length="217" mass="23050">MTARACADGLQIAGLTRLSTCDWPGRLVATVFLQGCPLDCGFCHNPELIDPRTPGRIAWAEIIAFLERRRGLLDGVVFSGGEPTRQPGLADAMAHVRALGFGVGLHTAGPYPARLAHVLPLCDWVGLDIKAPERLYAAVCGVASAATKAFASLRLAQDSGVDLQVRTTVDPTTMSDVDVAELTDTLAELGVADHVLQRVRPDGTRPEYAARLAAVRA</sequence>
<keyword evidence="6" id="KW-0411">Iron-sulfur</keyword>
<feature type="domain" description="Radical SAM core" evidence="7">
    <location>
        <begin position="23"/>
        <end position="217"/>
    </location>
</feature>
<dbReference type="SFLD" id="SFLDG01094">
    <property type="entry name" value="Uncharacterised_Radical_SAM_Su"/>
    <property type="match status" value="1"/>
</dbReference>
<dbReference type="NCBIfam" id="TIGR02495">
    <property type="entry name" value="NrdG2"/>
    <property type="match status" value="1"/>
</dbReference>
<dbReference type="InterPro" id="IPR034457">
    <property type="entry name" value="Organic_radical-activating"/>
</dbReference>
<dbReference type="Gene3D" id="3.20.20.70">
    <property type="entry name" value="Aldolase class I"/>
    <property type="match status" value="1"/>
</dbReference>
<keyword evidence="8" id="KW-0456">Lyase</keyword>
<dbReference type="SUPFAM" id="SSF102114">
    <property type="entry name" value="Radical SAM enzymes"/>
    <property type="match status" value="1"/>
</dbReference>
<dbReference type="Proteomes" id="UP000199183">
    <property type="component" value="Unassembled WGS sequence"/>
</dbReference>
<dbReference type="InterPro" id="IPR007197">
    <property type="entry name" value="rSAM"/>
</dbReference>
<keyword evidence="2" id="KW-0004">4Fe-4S</keyword>
<evidence type="ECO:0000256" key="2">
    <source>
        <dbReference type="ARBA" id="ARBA00022485"/>
    </source>
</evidence>
<dbReference type="STRING" id="640635.SAMN04489806_1877"/>
<evidence type="ECO:0000313" key="8">
    <source>
        <dbReference type="EMBL" id="SEB82544.1"/>
    </source>
</evidence>
<dbReference type="InterPro" id="IPR012840">
    <property type="entry name" value="NrdG2"/>
</dbReference>
<accession>A0A1H4MIG9</accession>
<dbReference type="GO" id="GO:0046872">
    <property type="term" value="F:metal ion binding"/>
    <property type="evidence" value="ECO:0007669"/>
    <property type="project" value="UniProtKB-KW"/>
</dbReference>
<evidence type="ECO:0000313" key="9">
    <source>
        <dbReference type="Proteomes" id="UP000199183"/>
    </source>
</evidence>
<organism evidence="8 9">
    <name type="scientific">Paramicrobacterium humi</name>
    <dbReference type="NCBI Taxonomy" id="640635"/>
    <lineage>
        <taxon>Bacteria</taxon>
        <taxon>Bacillati</taxon>
        <taxon>Actinomycetota</taxon>
        <taxon>Actinomycetes</taxon>
        <taxon>Micrococcales</taxon>
        <taxon>Microbacteriaceae</taxon>
        <taxon>Paramicrobacterium</taxon>
    </lineage>
</organism>
<dbReference type="PROSITE" id="PS51918">
    <property type="entry name" value="RADICAL_SAM"/>
    <property type="match status" value="1"/>
</dbReference>
<protein>
    <submittedName>
        <fullName evidence="8">Pyruvate formate lyase activating enzyme</fullName>
    </submittedName>
</protein>
<keyword evidence="4" id="KW-0479">Metal-binding</keyword>
<evidence type="ECO:0000256" key="1">
    <source>
        <dbReference type="ARBA" id="ARBA00001966"/>
    </source>
</evidence>
<dbReference type="PANTHER" id="PTHR30352:SF13">
    <property type="entry name" value="GLYCYL-RADICAL ENZYME ACTIVATING ENZYME YJJW-RELATED"/>
    <property type="match status" value="1"/>
</dbReference>
<proteinExistence type="predicted"/>
<keyword evidence="5" id="KW-0408">Iron</keyword>
<dbReference type="GO" id="GO:0051539">
    <property type="term" value="F:4 iron, 4 sulfur cluster binding"/>
    <property type="evidence" value="ECO:0007669"/>
    <property type="project" value="UniProtKB-KW"/>
</dbReference>
<dbReference type="AlphaFoldDB" id="A0A1H4MIG9"/>
<evidence type="ECO:0000256" key="5">
    <source>
        <dbReference type="ARBA" id="ARBA00023004"/>
    </source>
</evidence>
<dbReference type="PANTHER" id="PTHR30352">
    <property type="entry name" value="PYRUVATE FORMATE-LYASE-ACTIVATING ENZYME"/>
    <property type="match status" value="1"/>
</dbReference>
<dbReference type="RefSeq" id="WP_091183048.1">
    <property type="nucleotide sequence ID" value="NZ_FNRY01000001.1"/>
</dbReference>
<keyword evidence="9" id="KW-1185">Reference proteome</keyword>
<reference evidence="8 9" key="1">
    <citation type="submission" date="2016-10" db="EMBL/GenBank/DDBJ databases">
        <authorList>
            <person name="de Groot N.N."/>
        </authorList>
    </citation>
    <scope>NUCLEOTIDE SEQUENCE [LARGE SCALE GENOMIC DNA]</scope>
    <source>
        <strain evidence="8 9">DSM 21799</strain>
    </source>
</reference>
<dbReference type="InterPro" id="IPR013785">
    <property type="entry name" value="Aldolase_TIM"/>
</dbReference>
<keyword evidence="3" id="KW-0949">S-adenosyl-L-methionine</keyword>
<dbReference type="SFLD" id="SFLDS00029">
    <property type="entry name" value="Radical_SAM"/>
    <property type="match status" value="1"/>
</dbReference>
<keyword evidence="8" id="KW-0670">Pyruvate</keyword>
<dbReference type="CDD" id="cd01335">
    <property type="entry name" value="Radical_SAM"/>
    <property type="match status" value="1"/>
</dbReference>
<evidence type="ECO:0000256" key="3">
    <source>
        <dbReference type="ARBA" id="ARBA00022691"/>
    </source>
</evidence>
<evidence type="ECO:0000256" key="4">
    <source>
        <dbReference type="ARBA" id="ARBA00022723"/>
    </source>
</evidence>
<comment type="cofactor">
    <cofactor evidence="1">
        <name>[4Fe-4S] cluster</name>
        <dbReference type="ChEBI" id="CHEBI:49883"/>
    </cofactor>
</comment>
<dbReference type="Pfam" id="PF04055">
    <property type="entry name" value="Radical_SAM"/>
    <property type="match status" value="1"/>
</dbReference>
<dbReference type="OrthoDB" id="9782387at2"/>
<evidence type="ECO:0000259" key="7">
    <source>
        <dbReference type="PROSITE" id="PS51918"/>
    </source>
</evidence>
<dbReference type="InterPro" id="IPR058240">
    <property type="entry name" value="rSAM_sf"/>
</dbReference>
<gene>
    <name evidence="8" type="ORF">SAMN04489806_1877</name>
</gene>